<accession>D6MLW3</accession>
<organism evidence="3">
    <name type="scientific">uncultured bacterium AOCefta2</name>
    <dbReference type="NCBI Taxonomy" id="654977"/>
    <lineage>
        <taxon>Bacteria</taxon>
        <taxon>environmental samples</taxon>
    </lineage>
</organism>
<protein>
    <submittedName>
        <fullName evidence="3">Chloramphenicol 3-O phosphotransferase</fullName>
    </submittedName>
</protein>
<feature type="active site" evidence="1">
    <location>
        <position position="45"/>
    </location>
</feature>
<evidence type="ECO:0000256" key="1">
    <source>
        <dbReference type="PIRSR" id="PIRSR007531-1"/>
    </source>
</evidence>
<sequence length="215" mass="23502">MPSNPTLMPYPDIILVNGSSSSGKSTLCRALQARILHPYLCIGFDDFVFLSAPRYYRGADTSRQALADDFTAQGVQMISDTQPGTPPCVTAQFGPVFRHIIDSMAPAVRALVDGGNSIIFDHVLHDRGMVESCRRVFEGLDVFTVGVTCPIEILEARERSRGDRVIGRARGLVNVVHSFCDYDVWVDTASDDVDSCVNKVIAAMASTNSRKWSSP</sequence>
<keyword evidence="3" id="KW-0808">Transferase</keyword>
<dbReference type="EMBL" id="GQ244490">
    <property type="protein sequence ID" value="ACS83703.1"/>
    <property type="molecule type" value="Genomic_DNA"/>
</dbReference>
<dbReference type="GO" id="GO:0005524">
    <property type="term" value="F:ATP binding"/>
    <property type="evidence" value="ECO:0007669"/>
    <property type="project" value="InterPro"/>
</dbReference>
<reference evidence="3" key="1">
    <citation type="journal article" date="2010" name="Appl. Environ. Microbiol.">
        <title>Metagenomics Reveals Antibiotic Resistance Genes Encoding Predicted Bifunctional Proteins in Apple Orchard Soil.</title>
        <authorList>
            <person name="Donato J.J."/>
            <person name="Moe L.A."/>
            <person name="Converse B.J."/>
            <person name="Smart K.D."/>
            <person name="Berklein F.C."/>
            <person name="McManus P.S."/>
            <person name="Handelsman J."/>
        </authorList>
    </citation>
    <scope>NUCLEOTIDE SEQUENCE</scope>
</reference>
<evidence type="ECO:0000256" key="2">
    <source>
        <dbReference type="PIRSR" id="PIRSR007531-2"/>
    </source>
</evidence>
<proteinExistence type="predicted"/>
<evidence type="ECO:0000313" key="3">
    <source>
        <dbReference type="EMBL" id="ACS83703.1"/>
    </source>
</evidence>
<dbReference type="AlphaFoldDB" id="D6MLW3"/>
<gene>
    <name evidence="3" type="ORF">WISOIL_0014</name>
</gene>
<dbReference type="SUPFAM" id="SSF52540">
    <property type="entry name" value="P-loop containing nucleoside triphosphate hydrolases"/>
    <property type="match status" value="1"/>
</dbReference>
<dbReference type="InterPro" id="IPR012853">
    <property type="entry name" value="CPT"/>
</dbReference>
<dbReference type="PIRSF" id="PIRSF007531">
    <property type="entry name" value="CPT"/>
    <property type="match status" value="1"/>
</dbReference>
<dbReference type="Pfam" id="PF07931">
    <property type="entry name" value="CPT"/>
    <property type="match status" value="1"/>
</dbReference>
<dbReference type="Gene3D" id="3.40.50.300">
    <property type="entry name" value="P-loop containing nucleotide triphosphate hydrolases"/>
    <property type="match status" value="1"/>
</dbReference>
<dbReference type="GO" id="GO:0016740">
    <property type="term" value="F:transferase activity"/>
    <property type="evidence" value="ECO:0007669"/>
    <property type="project" value="UniProtKB-KW"/>
</dbReference>
<name>D6MLW3_9BACT</name>
<feature type="binding site" evidence="2">
    <location>
        <begin position="18"/>
        <end position="25"/>
    </location>
    <ligand>
        <name>ATP</name>
        <dbReference type="ChEBI" id="CHEBI:30616"/>
    </ligand>
</feature>
<dbReference type="InterPro" id="IPR027417">
    <property type="entry name" value="P-loop_NTPase"/>
</dbReference>